<keyword evidence="4 5" id="KW-0720">Serine protease</keyword>
<dbReference type="Proteomes" id="UP000033918">
    <property type="component" value="Unassembled WGS sequence"/>
</dbReference>
<dbReference type="Gene3D" id="3.90.226.10">
    <property type="entry name" value="2-enoyl-CoA Hydratase, Chain A, domain 1"/>
    <property type="match status" value="1"/>
</dbReference>
<dbReference type="GO" id="GO:0030288">
    <property type="term" value="C:outer membrane-bounded periplasmic space"/>
    <property type="evidence" value="ECO:0007669"/>
    <property type="project" value="TreeGrafter"/>
</dbReference>
<dbReference type="GO" id="GO:0008236">
    <property type="term" value="F:serine-type peptidase activity"/>
    <property type="evidence" value="ECO:0007669"/>
    <property type="project" value="UniProtKB-KW"/>
</dbReference>
<dbReference type="InterPro" id="IPR029045">
    <property type="entry name" value="ClpP/crotonase-like_dom_sf"/>
</dbReference>
<proteinExistence type="inferred from homology"/>
<dbReference type="EMBL" id="LCAK01000003">
    <property type="protein sequence ID" value="KKR88916.1"/>
    <property type="molecule type" value="Genomic_DNA"/>
</dbReference>
<dbReference type="FunFam" id="2.30.42.10:FF:000063">
    <property type="entry name" value="Peptidase, S41 family"/>
    <property type="match status" value="1"/>
</dbReference>
<dbReference type="CDD" id="cd06782">
    <property type="entry name" value="cpPDZ_CPP-like"/>
    <property type="match status" value="1"/>
</dbReference>
<dbReference type="Gene3D" id="3.30.750.44">
    <property type="match status" value="1"/>
</dbReference>
<dbReference type="Pfam" id="PF22694">
    <property type="entry name" value="CtpB_N-like"/>
    <property type="match status" value="1"/>
</dbReference>
<dbReference type="InterPro" id="IPR001478">
    <property type="entry name" value="PDZ"/>
</dbReference>
<comment type="caution">
    <text evidence="8">The sequence shown here is derived from an EMBL/GenBank/DDBJ whole genome shotgun (WGS) entry which is preliminary data.</text>
</comment>
<dbReference type="PANTHER" id="PTHR32060:SF30">
    <property type="entry name" value="CARBOXY-TERMINAL PROCESSING PROTEASE CTPA"/>
    <property type="match status" value="1"/>
</dbReference>
<sequence length="428" mass="47425">MIFPRDFIKIISMPKIFNNRIFITGFSIIILIAVSGGAFYFGYQRGVKNPQTVIIRGVANLEEGKTEAVDFGLFWEAWKILKEKYVGAENLDNQNLVYGAVSGLLNSLGDQNSVFMPPSDAKKFGEDISGEFSGIGAEIGIRNEQLVIIAPLKSTPAEKAGLKPLDKILKINDKSTDEMIVDEAVKLIRGSKGTTVVLTILRNSWEQSKEISIIRDTIQIPTLDWKMLDLSGIESENGNIAYFHLYNFYENAPFLFYQAVIKAALSNPKGIILDLRNNPGGYLEASVDLAGWFMKRGELTVTEEFRSGQKEEFKTYGSGFFKDLPLVVLINEGSASASEILAGALRDNRGIKLVGKKSFGKGTVQELVNLKDSSQIKITVAHWLMPKGQLIEKNGLTPDYEVNLTEEDVKNGKDLQLEKAVEVLKSLL</sequence>
<dbReference type="InterPro" id="IPR036034">
    <property type="entry name" value="PDZ_sf"/>
</dbReference>
<evidence type="ECO:0000256" key="1">
    <source>
        <dbReference type="ARBA" id="ARBA00009179"/>
    </source>
</evidence>
<protein>
    <submittedName>
        <fullName evidence="8">Carboxyl-terminal protease</fullName>
    </submittedName>
</protein>
<dbReference type="SMART" id="SM00228">
    <property type="entry name" value="PDZ"/>
    <property type="match status" value="1"/>
</dbReference>
<evidence type="ECO:0000256" key="4">
    <source>
        <dbReference type="ARBA" id="ARBA00022825"/>
    </source>
</evidence>
<evidence type="ECO:0000259" key="7">
    <source>
        <dbReference type="PROSITE" id="PS50106"/>
    </source>
</evidence>
<dbReference type="InterPro" id="IPR005151">
    <property type="entry name" value="Tail-specific_protease"/>
</dbReference>
<dbReference type="PROSITE" id="PS50106">
    <property type="entry name" value="PDZ"/>
    <property type="match status" value="1"/>
</dbReference>
<dbReference type="PANTHER" id="PTHR32060">
    <property type="entry name" value="TAIL-SPECIFIC PROTEASE"/>
    <property type="match status" value="1"/>
</dbReference>
<dbReference type="Gene3D" id="2.30.42.10">
    <property type="match status" value="1"/>
</dbReference>
<dbReference type="CDD" id="cd07560">
    <property type="entry name" value="Peptidase_S41_CPP"/>
    <property type="match status" value="1"/>
</dbReference>
<keyword evidence="3 5" id="KW-0378">Hydrolase</keyword>
<evidence type="ECO:0000256" key="5">
    <source>
        <dbReference type="RuleBase" id="RU004404"/>
    </source>
</evidence>
<dbReference type="SMART" id="SM00245">
    <property type="entry name" value="TSPc"/>
    <property type="match status" value="1"/>
</dbReference>
<keyword evidence="6" id="KW-1133">Transmembrane helix</keyword>
<dbReference type="SUPFAM" id="SSF50156">
    <property type="entry name" value="PDZ domain-like"/>
    <property type="match status" value="1"/>
</dbReference>
<keyword evidence="2 5" id="KW-0645">Protease</keyword>
<organism evidence="8 9">
    <name type="scientific">Candidatus Wolfebacteria bacterium GW2011_GWB1_41_12</name>
    <dbReference type="NCBI Taxonomy" id="1619006"/>
    <lineage>
        <taxon>Bacteria</taxon>
        <taxon>Candidatus Wolfeibacteriota</taxon>
    </lineage>
</organism>
<dbReference type="GO" id="GO:0004175">
    <property type="term" value="F:endopeptidase activity"/>
    <property type="evidence" value="ECO:0007669"/>
    <property type="project" value="TreeGrafter"/>
</dbReference>
<dbReference type="AlphaFoldDB" id="A0A0G0UN15"/>
<evidence type="ECO:0000256" key="3">
    <source>
        <dbReference type="ARBA" id="ARBA00022801"/>
    </source>
</evidence>
<name>A0A0G0UN15_9BACT</name>
<keyword evidence="6" id="KW-0472">Membrane</keyword>
<keyword evidence="6" id="KW-0812">Transmembrane</keyword>
<accession>A0A0G0UN15</accession>
<evidence type="ECO:0000313" key="9">
    <source>
        <dbReference type="Proteomes" id="UP000033918"/>
    </source>
</evidence>
<dbReference type="Pfam" id="PF00595">
    <property type="entry name" value="PDZ"/>
    <property type="match status" value="1"/>
</dbReference>
<feature type="domain" description="PDZ" evidence="7">
    <location>
        <begin position="113"/>
        <end position="203"/>
    </location>
</feature>
<dbReference type="NCBIfam" id="TIGR00225">
    <property type="entry name" value="prc"/>
    <property type="match status" value="1"/>
</dbReference>
<dbReference type="GO" id="GO:0006508">
    <property type="term" value="P:proteolysis"/>
    <property type="evidence" value="ECO:0007669"/>
    <property type="project" value="UniProtKB-KW"/>
</dbReference>
<dbReference type="SUPFAM" id="SSF52096">
    <property type="entry name" value="ClpP/crotonase"/>
    <property type="match status" value="1"/>
</dbReference>
<dbReference type="GO" id="GO:0007165">
    <property type="term" value="P:signal transduction"/>
    <property type="evidence" value="ECO:0007669"/>
    <property type="project" value="TreeGrafter"/>
</dbReference>
<dbReference type="Pfam" id="PF03572">
    <property type="entry name" value="Peptidase_S41"/>
    <property type="match status" value="1"/>
</dbReference>
<evidence type="ECO:0000256" key="2">
    <source>
        <dbReference type="ARBA" id="ARBA00022670"/>
    </source>
</evidence>
<dbReference type="InterPro" id="IPR055210">
    <property type="entry name" value="CtpA/B_N"/>
</dbReference>
<reference evidence="8 9" key="1">
    <citation type="journal article" date="2015" name="Nature">
        <title>rRNA introns, odd ribosomes, and small enigmatic genomes across a large radiation of phyla.</title>
        <authorList>
            <person name="Brown C.T."/>
            <person name="Hug L.A."/>
            <person name="Thomas B.C."/>
            <person name="Sharon I."/>
            <person name="Castelle C.J."/>
            <person name="Singh A."/>
            <person name="Wilkins M.J."/>
            <person name="Williams K.H."/>
            <person name="Banfield J.F."/>
        </authorList>
    </citation>
    <scope>NUCLEOTIDE SEQUENCE [LARGE SCALE GENOMIC DNA]</scope>
</reference>
<evidence type="ECO:0000256" key="6">
    <source>
        <dbReference type="SAM" id="Phobius"/>
    </source>
</evidence>
<feature type="transmembrane region" description="Helical" evidence="6">
    <location>
        <begin position="21"/>
        <end position="43"/>
    </location>
</feature>
<dbReference type="InterPro" id="IPR004447">
    <property type="entry name" value="Peptidase_S41A"/>
</dbReference>
<evidence type="ECO:0000313" key="8">
    <source>
        <dbReference type="EMBL" id="KKR88916.1"/>
    </source>
</evidence>
<gene>
    <name evidence="8" type="ORF">UU38_C0003G0168</name>
</gene>
<comment type="similarity">
    <text evidence="1 5">Belongs to the peptidase S41A family.</text>
</comment>